<sequence>MAKSLFNYTTFLALLLCFLLISSNEIEVVEGKTCRWRSNLYRSRFCLSSKYCVERCRDEISKVTKGQCITKGWGRYCFCWRTGACPPKP</sequence>
<dbReference type="GO" id="GO:0031640">
    <property type="term" value="P:killing of cells of another organism"/>
    <property type="evidence" value="ECO:0007669"/>
    <property type="project" value="UniProtKB-KW"/>
</dbReference>
<evidence type="ECO:0008006" key="3">
    <source>
        <dbReference type="Google" id="ProtNLM"/>
    </source>
</evidence>
<feature type="chain" id="PRO_5026666085" description="Knottin scorpion toxin-like domain-containing protein" evidence="1">
    <location>
        <begin position="32"/>
        <end position="89"/>
    </location>
</feature>
<proteinExistence type="predicted"/>
<protein>
    <recommendedName>
        <fullName evidence="3">Knottin scorpion toxin-like domain-containing protein</fullName>
    </recommendedName>
</protein>
<feature type="signal peptide" evidence="1">
    <location>
        <begin position="1"/>
        <end position="31"/>
    </location>
</feature>
<accession>A0A6N2ANV0</accession>
<reference evidence="2" key="1">
    <citation type="submission" date="2019-05" db="EMBL/GenBank/DDBJ databases">
        <title>The de novo reference genome and transcriptome assemblies of the wild tomato species Solanum chilense.</title>
        <authorList>
            <person name="Stam R."/>
            <person name="Nosenko T."/>
            <person name="Hoerger A.C."/>
            <person name="Stephan W."/>
            <person name="Seidel M.A."/>
            <person name="Kuhn J.M.M."/>
            <person name="Haberer G."/>
            <person name="Tellier A."/>
        </authorList>
    </citation>
    <scope>NUCLEOTIDE SEQUENCE</scope>
    <source>
        <tissue evidence="2">Mature leaves</tissue>
    </source>
</reference>
<gene>
    <name evidence="2" type="ORF">EJD97_001691</name>
</gene>
<dbReference type="AlphaFoldDB" id="A0A6N2ANV0"/>
<comment type="caution">
    <text evidence="2">The sequence shown here is derived from an EMBL/GenBank/DDBJ whole genome shotgun (WGS) entry which is preliminary data.</text>
</comment>
<keyword evidence="1" id="KW-0732">Signal</keyword>
<evidence type="ECO:0000313" key="2">
    <source>
        <dbReference type="EMBL" id="TMW83429.1"/>
    </source>
</evidence>
<name>A0A6N2ANV0_SOLCI</name>
<dbReference type="Gene3D" id="3.30.30.10">
    <property type="entry name" value="Knottin, scorpion toxin-like"/>
    <property type="match status" value="1"/>
</dbReference>
<dbReference type="EMBL" id="RXGB01011896">
    <property type="protein sequence ID" value="TMW83429.1"/>
    <property type="molecule type" value="Genomic_DNA"/>
</dbReference>
<evidence type="ECO:0000256" key="1">
    <source>
        <dbReference type="SAM" id="SignalP"/>
    </source>
</evidence>
<organism evidence="2">
    <name type="scientific">Solanum chilense</name>
    <name type="common">Tomato</name>
    <name type="synonym">Lycopersicon chilense</name>
    <dbReference type="NCBI Taxonomy" id="4083"/>
    <lineage>
        <taxon>Eukaryota</taxon>
        <taxon>Viridiplantae</taxon>
        <taxon>Streptophyta</taxon>
        <taxon>Embryophyta</taxon>
        <taxon>Tracheophyta</taxon>
        <taxon>Spermatophyta</taxon>
        <taxon>Magnoliopsida</taxon>
        <taxon>eudicotyledons</taxon>
        <taxon>Gunneridae</taxon>
        <taxon>Pentapetalae</taxon>
        <taxon>asterids</taxon>
        <taxon>lamiids</taxon>
        <taxon>Solanales</taxon>
        <taxon>Solanaceae</taxon>
        <taxon>Solanoideae</taxon>
        <taxon>Solaneae</taxon>
        <taxon>Solanum</taxon>
        <taxon>Solanum subgen. Lycopersicon</taxon>
    </lineage>
</organism>
<dbReference type="InterPro" id="IPR036574">
    <property type="entry name" value="Scorpion_toxin-like_sf"/>
</dbReference>
<dbReference type="GO" id="GO:0050832">
    <property type="term" value="P:defense response to fungus"/>
    <property type="evidence" value="ECO:0007669"/>
    <property type="project" value="UniProtKB-KW"/>
</dbReference>